<reference evidence="1" key="1">
    <citation type="journal article" date="2021" name="New Phytol.">
        <title>Evolutionary innovations through gain and loss of genes in the ectomycorrhizal Boletales.</title>
        <authorList>
            <person name="Wu G."/>
            <person name="Miyauchi S."/>
            <person name="Morin E."/>
            <person name="Kuo A."/>
            <person name="Drula E."/>
            <person name="Varga T."/>
            <person name="Kohler A."/>
            <person name="Feng B."/>
            <person name="Cao Y."/>
            <person name="Lipzen A."/>
            <person name="Daum C."/>
            <person name="Hundley H."/>
            <person name="Pangilinan J."/>
            <person name="Johnson J."/>
            <person name="Barry K."/>
            <person name="LaButti K."/>
            <person name="Ng V."/>
            <person name="Ahrendt S."/>
            <person name="Min B."/>
            <person name="Choi I.G."/>
            <person name="Park H."/>
            <person name="Plett J.M."/>
            <person name="Magnuson J."/>
            <person name="Spatafora J.W."/>
            <person name="Nagy L.G."/>
            <person name="Henrissat B."/>
            <person name="Grigoriev I.V."/>
            <person name="Yang Z.L."/>
            <person name="Xu J."/>
            <person name="Martin F.M."/>
        </authorList>
    </citation>
    <scope>NUCLEOTIDE SEQUENCE</scope>
    <source>
        <strain evidence="1">ATCC 28755</strain>
    </source>
</reference>
<evidence type="ECO:0000313" key="1">
    <source>
        <dbReference type="EMBL" id="KAH7905568.1"/>
    </source>
</evidence>
<sequence length="183" mass="19809">MSQTPPNRLVTNLTAICPMGNRSAISRDVLAAAGPLEGWLRNPAWIDGGVNLPQFYPSHQEINDTLGAAGGPAIWSPNVAPPSQPLLPVPPKGQHENNGTPLVKAGHLVSVTKIFSAAEKMAGRNAKMTIKKSKTIKSDHIKLEGTTHIEFIKAILRVHDLGDQLSPGQNYGPDFKFWYTCSR</sequence>
<dbReference type="Proteomes" id="UP000790377">
    <property type="component" value="Unassembled WGS sequence"/>
</dbReference>
<organism evidence="1 2">
    <name type="scientific">Hygrophoropsis aurantiaca</name>
    <dbReference type="NCBI Taxonomy" id="72124"/>
    <lineage>
        <taxon>Eukaryota</taxon>
        <taxon>Fungi</taxon>
        <taxon>Dikarya</taxon>
        <taxon>Basidiomycota</taxon>
        <taxon>Agaricomycotina</taxon>
        <taxon>Agaricomycetes</taxon>
        <taxon>Agaricomycetidae</taxon>
        <taxon>Boletales</taxon>
        <taxon>Coniophorineae</taxon>
        <taxon>Hygrophoropsidaceae</taxon>
        <taxon>Hygrophoropsis</taxon>
    </lineage>
</organism>
<keyword evidence="2" id="KW-1185">Reference proteome</keyword>
<proteinExistence type="predicted"/>
<name>A0ACB7ZXV7_9AGAM</name>
<accession>A0ACB7ZXV7</accession>
<gene>
    <name evidence="1" type="ORF">BJ138DRAFT_1118354</name>
</gene>
<evidence type="ECO:0000313" key="2">
    <source>
        <dbReference type="Proteomes" id="UP000790377"/>
    </source>
</evidence>
<dbReference type="EMBL" id="MU268164">
    <property type="protein sequence ID" value="KAH7905568.1"/>
    <property type="molecule type" value="Genomic_DNA"/>
</dbReference>
<comment type="caution">
    <text evidence="1">The sequence shown here is derived from an EMBL/GenBank/DDBJ whole genome shotgun (WGS) entry which is preliminary data.</text>
</comment>
<protein>
    <submittedName>
        <fullName evidence="1">Uncharacterized protein</fullName>
    </submittedName>
</protein>